<dbReference type="RefSeq" id="WP_425310423.1">
    <property type="nucleotide sequence ID" value="NZ_CP154795.1"/>
</dbReference>
<evidence type="ECO:0000313" key="1">
    <source>
        <dbReference type="EMBL" id="XAN08990.1"/>
    </source>
</evidence>
<keyword evidence="2" id="KW-1185">Reference proteome</keyword>
<evidence type="ECO:0000313" key="2">
    <source>
        <dbReference type="Proteomes" id="UP001442841"/>
    </source>
</evidence>
<sequence>MTGEPPTPEVDTIALVIDPDRYRRRIRDWLTAQQVIRSVTEVSENDPGAGLFTGLSVVAELDEDAHATQVDHFITRWVNWRGSRPWTLSLGARVAIILAPHAGGPTVGSHWAELMADERLTAGTALSPRADAPGATLLLHTESAALPVLWHHLRLGERETYLPRRTGDPVHPSATPPITFNIEVEGGDARYWLSGSPALLLAARPALEGLTAAVRGSWISGIFHGDRFGVVTVWARTPEIAESAGWAWELAEVPATVELRIERSWS</sequence>
<organism evidence="1 2">
    <name type="scientific">Ammonicoccus fulvus</name>
    <dbReference type="NCBI Taxonomy" id="3138240"/>
    <lineage>
        <taxon>Bacteria</taxon>
        <taxon>Bacillati</taxon>
        <taxon>Actinomycetota</taxon>
        <taxon>Actinomycetes</taxon>
        <taxon>Propionibacteriales</taxon>
        <taxon>Propionibacteriaceae</taxon>
        <taxon>Ammonicoccus</taxon>
    </lineage>
</organism>
<accession>A0ABZ3FV03</accession>
<dbReference type="EMBL" id="CP154795">
    <property type="protein sequence ID" value="XAN08990.1"/>
    <property type="molecule type" value="Genomic_DNA"/>
</dbReference>
<dbReference type="Proteomes" id="UP001442841">
    <property type="component" value="Chromosome"/>
</dbReference>
<protein>
    <submittedName>
        <fullName evidence="1">Uncharacterized protein</fullName>
    </submittedName>
</protein>
<reference evidence="1 2" key="1">
    <citation type="submission" date="2024-04" db="EMBL/GenBank/DDBJ databases">
        <title>Isolation of an actinomycete strain from pig manure.</title>
        <authorList>
            <person name="Gong T."/>
            <person name="Yu Z."/>
            <person name="An M."/>
            <person name="Wei C."/>
            <person name="Yang W."/>
            <person name="Liu L."/>
        </authorList>
    </citation>
    <scope>NUCLEOTIDE SEQUENCE [LARGE SCALE GENOMIC DNA]</scope>
    <source>
        <strain evidence="1 2">ZF39</strain>
    </source>
</reference>
<proteinExistence type="predicted"/>
<gene>
    <name evidence="1" type="ORF">AADG42_17295</name>
</gene>
<name>A0ABZ3FV03_9ACTN</name>